<name>A8ZXN1_DESOH</name>
<proteinExistence type="predicted"/>
<dbReference type="OrthoDB" id="5416968at2"/>
<keyword evidence="2" id="KW-1185">Reference proteome</keyword>
<organism evidence="1 2">
    <name type="scientific">Desulfosudis oleivorans (strain DSM 6200 / JCM 39069 / Hxd3)</name>
    <name type="common">Desulfococcus oleovorans</name>
    <dbReference type="NCBI Taxonomy" id="96561"/>
    <lineage>
        <taxon>Bacteria</taxon>
        <taxon>Pseudomonadati</taxon>
        <taxon>Thermodesulfobacteriota</taxon>
        <taxon>Desulfobacteria</taxon>
        <taxon>Desulfobacterales</taxon>
        <taxon>Desulfosudaceae</taxon>
        <taxon>Desulfosudis</taxon>
    </lineage>
</organism>
<dbReference type="RefSeq" id="WP_012174607.1">
    <property type="nucleotide sequence ID" value="NC_009943.1"/>
</dbReference>
<dbReference type="KEGG" id="dol:Dole_1183"/>
<dbReference type="Proteomes" id="UP000008561">
    <property type="component" value="Chromosome"/>
</dbReference>
<accession>A8ZXN1</accession>
<protein>
    <submittedName>
        <fullName evidence="1">Conserved hypothetical cytosolic protein</fullName>
    </submittedName>
</protein>
<evidence type="ECO:0000313" key="1">
    <source>
        <dbReference type="EMBL" id="ABW66989.1"/>
    </source>
</evidence>
<dbReference type="EMBL" id="CP000859">
    <property type="protein sequence ID" value="ABW66989.1"/>
    <property type="molecule type" value="Genomic_DNA"/>
</dbReference>
<dbReference type="HOGENOM" id="CLU_1515517_0_0_7"/>
<reference evidence="1 2" key="1">
    <citation type="submission" date="2007-10" db="EMBL/GenBank/DDBJ databases">
        <title>Complete sequence of Desulfococcus oleovorans Hxd3.</title>
        <authorList>
            <consortium name="US DOE Joint Genome Institute"/>
            <person name="Copeland A."/>
            <person name="Lucas S."/>
            <person name="Lapidus A."/>
            <person name="Barry K."/>
            <person name="Glavina del Rio T."/>
            <person name="Dalin E."/>
            <person name="Tice H."/>
            <person name="Pitluck S."/>
            <person name="Kiss H."/>
            <person name="Brettin T."/>
            <person name="Bruce D."/>
            <person name="Detter J.C."/>
            <person name="Han C."/>
            <person name="Schmutz J."/>
            <person name="Larimer F."/>
            <person name="Land M."/>
            <person name="Hauser L."/>
            <person name="Kyrpides N."/>
            <person name="Kim E."/>
            <person name="Wawrik B."/>
            <person name="Richardson P."/>
        </authorList>
    </citation>
    <scope>NUCLEOTIDE SEQUENCE [LARGE SCALE GENOMIC DNA]</scope>
    <source>
        <strain evidence="2">DSM 6200 / JCM 39069 / Hxd3</strain>
    </source>
</reference>
<dbReference type="eggNOG" id="ENOG5030PV9">
    <property type="taxonomic scope" value="Bacteria"/>
</dbReference>
<dbReference type="STRING" id="96561.Dole_1183"/>
<sequence length="177" mass="19492">MTDEKAAATIDQAVEVLTGVAMNREEIKRELAKLPDDDPRINKTAVEYEIQLLRIVFTGWAVSYFMADHPAKNELAQAFWFSMHEFSGKISALASAGAAGTAIDYFEAIRERTRCYIDAMNANMTEADPTDVVGATFSQLCGDTDPQTLAQAGKHMFVNTLTTVKIYLDTVEIEEAG</sequence>
<dbReference type="AlphaFoldDB" id="A8ZXN1"/>
<gene>
    <name evidence="1" type="ordered locus">Dole_1183</name>
</gene>
<evidence type="ECO:0000313" key="2">
    <source>
        <dbReference type="Proteomes" id="UP000008561"/>
    </source>
</evidence>